<evidence type="ECO:0000313" key="2">
    <source>
        <dbReference type="EMBL" id="MFC1415777.1"/>
    </source>
</evidence>
<sequence length="111" mass="11124">MSLDTPPSETEAEADTPSGLSRRGLIRNAAGAGAATLAAGALLSAATGIAEAAEPGHAPAGAAHEAPANGAETLIVHVRDVRTGEIDIFHGHHHRTVRDRALTAALLRAAG</sequence>
<evidence type="ECO:0008006" key="4">
    <source>
        <dbReference type="Google" id="ProtNLM"/>
    </source>
</evidence>
<reference evidence="2 3" key="1">
    <citation type="submission" date="2024-09" db="EMBL/GenBank/DDBJ databases">
        <authorList>
            <person name="Lee S.D."/>
        </authorList>
    </citation>
    <scope>NUCLEOTIDE SEQUENCE [LARGE SCALE GENOMIC DNA]</scope>
    <source>
        <strain evidence="2 3">N8-3</strain>
    </source>
</reference>
<dbReference type="RefSeq" id="WP_380532058.1">
    <property type="nucleotide sequence ID" value="NZ_JBHFAB010000002.1"/>
</dbReference>
<feature type="region of interest" description="Disordered" evidence="1">
    <location>
        <begin position="1"/>
        <end position="21"/>
    </location>
</feature>
<name>A0ABV6VQB9_9ACTN</name>
<comment type="caution">
    <text evidence="2">The sequence shown here is derived from an EMBL/GenBank/DDBJ whole genome shotgun (WGS) entry which is preliminary data.</text>
</comment>
<keyword evidence="3" id="KW-1185">Reference proteome</keyword>
<gene>
    <name evidence="2" type="ORF">ACEZDE_03825</name>
</gene>
<dbReference type="EMBL" id="JBHFAB010000002">
    <property type="protein sequence ID" value="MFC1415777.1"/>
    <property type="molecule type" value="Genomic_DNA"/>
</dbReference>
<protein>
    <recommendedName>
        <fullName evidence="4">Tyrosinase</fullName>
    </recommendedName>
</protein>
<accession>A0ABV6VQB9</accession>
<dbReference type="InterPro" id="IPR006311">
    <property type="entry name" value="TAT_signal"/>
</dbReference>
<proteinExistence type="predicted"/>
<evidence type="ECO:0000313" key="3">
    <source>
        <dbReference type="Proteomes" id="UP001592531"/>
    </source>
</evidence>
<dbReference type="Proteomes" id="UP001592531">
    <property type="component" value="Unassembled WGS sequence"/>
</dbReference>
<dbReference type="PROSITE" id="PS51318">
    <property type="entry name" value="TAT"/>
    <property type="match status" value="1"/>
</dbReference>
<evidence type="ECO:0000256" key="1">
    <source>
        <dbReference type="SAM" id="MobiDB-lite"/>
    </source>
</evidence>
<organism evidence="2 3">
    <name type="scientific">Streptacidiphilus cavernicola</name>
    <dbReference type="NCBI Taxonomy" id="3342716"/>
    <lineage>
        <taxon>Bacteria</taxon>
        <taxon>Bacillati</taxon>
        <taxon>Actinomycetota</taxon>
        <taxon>Actinomycetes</taxon>
        <taxon>Kitasatosporales</taxon>
        <taxon>Streptomycetaceae</taxon>
        <taxon>Streptacidiphilus</taxon>
    </lineage>
</organism>